<evidence type="ECO:0000313" key="2">
    <source>
        <dbReference type="Proteomes" id="UP000680206"/>
    </source>
</evidence>
<accession>A0ABS3RY62</accession>
<evidence type="ECO:0000313" key="1">
    <source>
        <dbReference type="EMBL" id="MBO2461692.1"/>
    </source>
</evidence>
<keyword evidence="2" id="KW-1185">Reference proteome</keyword>
<reference evidence="1 2" key="1">
    <citation type="submission" date="2021-03" db="EMBL/GenBank/DDBJ databases">
        <title>Actinomadura violae sp. nov., isolated from lichen in Thailand.</title>
        <authorList>
            <person name="Kanchanasin P."/>
            <person name="Saeng-In P."/>
            <person name="Phongsopitanun W."/>
            <person name="Yuki M."/>
            <person name="Kudo T."/>
            <person name="Ohkuma M."/>
            <person name="Tanasupawat S."/>
        </authorList>
    </citation>
    <scope>NUCLEOTIDE SEQUENCE [LARGE SCALE GENOMIC DNA]</scope>
    <source>
        <strain evidence="1 2">LCR2-06</strain>
    </source>
</reference>
<organism evidence="1 2">
    <name type="scientific">Actinomadura violacea</name>
    <dbReference type="NCBI Taxonomy" id="2819934"/>
    <lineage>
        <taxon>Bacteria</taxon>
        <taxon>Bacillati</taxon>
        <taxon>Actinomycetota</taxon>
        <taxon>Actinomycetes</taxon>
        <taxon>Streptosporangiales</taxon>
        <taxon>Thermomonosporaceae</taxon>
        <taxon>Actinomadura</taxon>
    </lineage>
</organism>
<dbReference type="Proteomes" id="UP000680206">
    <property type="component" value="Unassembled WGS sequence"/>
</dbReference>
<evidence type="ECO:0008006" key="3">
    <source>
        <dbReference type="Google" id="ProtNLM"/>
    </source>
</evidence>
<name>A0ABS3RY62_9ACTN</name>
<sequence length="54" mass="5839">MSGGAYQEDDADPFLAVTGYGTAVAVAECPVCFALVRAGRLDDHQGWHDRLETR</sequence>
<gene>
    <name evidence="1" type="ORF">J4709_29395</name>
</gene>
<dbReference type="EMBL" id="JAGEPF010000018">
    <property type="protein sequence ID" value="MBO2461692.1"/>
    <property type="molecule type" value="Genomic_DNA"/>
</dbReference>
<protein>
    <recommendedName>
        <fullName evidence="3">C2H2-type domain-containing protein</fullName>
    </recommendedName>
</protein>
<proteinExistence type="predicted"/>
<comment type="caution">
    <text evidence="1">The sequence shown here is derived from an EMBL/GenBank/DDBJ whole genome shotgun (WGS) entry which is preliminary data.</text>
</comment>
<dbReference type="RefSeq" id="WP_208245145.1">
    <property type="nucleotide sequence ID" value="NZ_JAGEPF010000018.1"/>
</dbReference>